<organism evidence="2 3">
    <name type="scientific">Brevibacillus nitrificans</name>
    <dbReference type="NCBI Taxonomy" id="651560"/>
    <lineage>
        <taxon>Bacteria</taxon>
        <taxon>Bacillati</taxon>
        <taxon>Bacillota</taxon>
        <taxon>Bacilli</taxon>
        <taxon>Bacillales</taxon>
        <taxon>Paenibacillaceae</taxon>
        <taxon>Brevibacillus</taxon>
    </lineage>
</organism>
<dbReference type="PANTHER" id="PTHR22642">
    <property type="entry name" value="IMIDAZOLONEPROPIONASE"/>
    <property type="match status" value="1"/>
</dbReference>
<dbReference type="Proteomes" id="UP000269573">
    <property type="component" value="Unassembled WGS sequence"/>
</dbReference>
<dbReference type="SUPFAM" id="SSF51556">
    <property type="entry name" value="Metallo-dependent hydrolases"/>
    <property type="match status" value="1"/>
</dbReference>
<proteinExistence type="predicted"/>
<dbReference type="AlphaFoldDB" id="A0A3M8D3W5"/>
<dbReference type="InterPro" id="IPR013108">
    <property type="entry name" value="Amidohydro_3"/>
</dbReference>
<sequence>MRGRCVVTKQKQIADMIISSNAVFTGLSDRPEPASIAIAEGKIIGVGTAEEMSIFAGEQTKVYSFADQFIMPGFHDFHLHVMDGAVTMDSAYLFTARSEKEALDIIREFAESKPDEPWVIGSAWDCGYWDTQQLPDRHSLDRILPDRPALMFHAEGHYAWVNSKALEIAGIHRDTENPDFGSIGKDENGEPDGLLYEKAMGAVIEHAYRFTREKKRELFANFLGHAASLGITAVHDLFATESLAVLTDYDLFKEFEDEGKLTTRIHLWPALDGDLERAKRLRAKYQSDKLCMSGLKQFIDGVITARTAYLLEPYADAPNTRGETTFPPETIKKWVVDADKEGFSIRFHAIGDGAIRLAFDAYEEAQRSNGKRDSRHSIEHVEVIHPADIPRFNELGVTASMQPDHFAMSERGVYTDRIGAEREKFVFPIHTLQKAGAKLAFGTDFPIDVLSPLLQIYRAVTRIDSSGEKVWHPHERISLADALKAYTAGSAYGSFREQELGTLEVGKLADIVVLERNLFEVPAEEIPEVKVQVTIVDGKIVYDHSNEVVVK</sequence>
<evidence type="ECO:0000313" key="3">
    <source>
        <dbReference type="Proteomes" id="UP000269573"/>
    </source>
</evidence>
<dbReference type="SUPFAM" id="SSF51338">
    <property type="entry name" value="Composite domain of metallo-dependent hydrolases"/>
    <property type="match status" value="1"/>
</dbReference>
<protein>
    <submittedName>
        <fullName evidence="2">Amidohydrolase</fullName>
    </submittedName>
</protein>
<dbReference type="InterPro" id="IPR032466">
    <property type="entry name" value="Metal_Hydrolase"/>
</dbReference>
<dbReference type="EMBL" id="RHHU01000012">
    <property type="protein sequence ID" value="RNB82593.1"/>
    <property type="molecule type" value="Genomic_DNA"/>
</dbReference>
<evidence type="ECO:0000259" key="1">
    <source>
        <dbReference type="Pfam" id="PF07969"/>
    </source>
</evidence>
<name>A0A3M8D3W5_9BACL</name>
<dbReference type="Gene3D" id="2.30.40.10">
    <property type="entry name" value="Urease, subunit C, domain 1"/>
    <property type="match status" value="1"/>
</dbReference>
<reference evidence="2 3" key="1">
    <citation type="submission" date="2018-10" db="EMBL/GenBank/DDBJ databases">
        <title>Phylogenomics of Brevibacillus.</title>
        <authorList>
            <person name="Dunlap C."/>
        </authorList>
    </citation>
    <scope>NUCLEOTIDE SEQUENCE [LARGE SCALE GENOMIC DNA]</scope>
    <source>
        <strain evidence="2 3">JCM 15774</strain>
    </source>
</reference>
<dbReference type="Gene3D" id="3.10.310.70">
    <property type="match status" value="1"/>
</dbReference>
<dbReference type="InterPro" id="IPR011059">
    <property type="entry name" value="Metal-dep_hydrolase_composite"/>
</dbReference>
<feature type="domain" description="Amidohydrolase 3" evidence="1">
    <location>
        <begin position="69"/>
        <end position="542"/>
    </location>
</feature>
<dbReference type="CDD" id="cd01300">
    <property type="entry name" value="YtcJ_like"/>
    <property type="match status" value="1"/>
</dbReference>
<dbReference type="Gene3D" id="3.20.20.140">
    <property type="entry name" value="Metal-dependent hydrolases"/>
    <property type="match status" value="1"/>
</dbReference>
<accession>A0A3M8D3W5</accession>
<keyword evidence="2" id="KW-0378">Hydrolase</keyword>
<keyword evidence="3" id="KW-1185">Reference proteome</keyword>
<gene>
    <name evidence="2" type="ORF">EDM59_20815</name>
</gene>
<dbReference type="Pfam" id="PF07969">
    <property type="entry name" value="Amidohydro_3"/>
    <property type="match status" value="1"/>
</dbReference>
<dbReference type="GO" id="GO:0016810">
    <property type="term" value="F:hydrolase activity, acting on carbon-nitrogen (but not peptide) bonds"/>
    <property type="evidence" value="ECO:0007669"/>
    <property type="project" value="InterPro"/>
</dbReference>
<evidence type="ECO:0000313" key="2">
    <source>
        <dbReference type="EMBL" id="RNB82593.1"/>
    </source>
</evidence>
<comment type="caution">
    <text evidence="2">The sequence shown here is derived from an EMBL/GenBank/DDBJ whole genome shotgun (WGS) entry which is preliminary data.</text>
</comment>
<dbReference type="PANTHER" id="PTHR22642:SF2">
    <property type="entry name" value="PROTEIN LONG AFTER FAR-RED 3"/>
    <property type="match status" value="1"/>
</dbReference>
<dbReference type="InterPro" id="IPR033932">
    <property type="entry name" value="YtcJ-like"/>
</dbReference>